<dbReference type="RefSeq" id="WP_168980770.1">
    <property type="nucleotide sequence ID" value="NZ_JABAGD010000001.1"/>
</dbReference>
<organism evidence="1 2">
    <name type="scientific">Clostridium beijerinckii</name>
    <name type="common">Clostridium MP</name>
    <dbReference type="NCBI Taxonomy" id="1520"/>
    <lineage>
        <taxon>Bacteria</taxon>
        <taxon>Bacillati</taxon>
        <taxon>Bacillota</taxon>
        <taxon>Clostridia</taxon>
        <taxon>Eubacteriales</taxon>
        <taxon>Clostridiaceae</taxon>
        <taxon>Clostridium</taxon>
    </lineage>
</organism>
<dbReference type="Proteomes" id="UP000587880">
    <property type="component" value="Unassembled WGS sequence"/>
</dbReference>
<evidence type="ECO:0008006" key="3">
    <source>
        <dbReference type="Google" id="ProtNLM"/>
    </source>
</evidence>
<accession>A0A7X9XMH4</accession>
<name>A0A7X9XMH4_CLOBE</name>
<comment type="caution">
    <text evidence="1">The sequence shown here is derived from an EMBL/GenBank/DDBJ whole genome shotgun (WGS) entry which is preliminary data.</text>
</comment>
<gene>
    <name evidence="1" type="ORF">HF849_00625</name>
</gene>
<sequence length="111" mass="13385">MNLEENFIKCRDITLNIIEIVKKEEYEKLEEIVKQRQLILDDIKIIKASKEELKKMYLQYNIDKLEKELTLEMKERRECLLQKIKGSQRRKVAVNGYNSFQAKAVFLSREF</sequence>
<dbReference type="AlphaFoldDB" id="A0A7X9XMH4"/>
<proteinExistence type="predicted"/>
<dbReference type="EMBL" id="JABAGD010000001">
    <property type="protein sequence ID" value="NMF03259.1"/>
    <property type="molecule type" value="Genomic_DNA"/>
</dbReference>
<evidence type="ECO:0000313" key="1">
    <source>
        <dbReference type="EMBL" id="NMF03259.1"/>
    </source>
</evidence>
<reference evidence="1 2" key="1">
    <citation type="submission" date="2020-04" db="EMBL/GenBank/DDBJ databases">
        <authorList>
            <person name="Hitch T.C.A."/>
            <person name="Wylensek D."/>
            <person name="Clavel T."/>
        </authorList>
    </citation>
    <scope>NUCLEOTIDE SEQUENCE [LARGE SCALE GENOMIC DNA]</scope>
    <source>
        <strain evidence="1 2">WB01_NA02</strain>
    </source>
</reference>
<protein>
    <recommendedName>
        <fullName evidence="3">Flagellar protein FliT</fullName>
    </recommendedName>
</protein>
<evidence type="ECO:0000313" key="2">
    <source>
        <dbReference type="Proteomes" id="UP000587880"/>
    </source>
</evidence>